<dbReference type="GO" id="GO:0008168">
    <property type="term" value="F:methyltransferase activity"/>
    <property type="evidence" value="ECO:0007669"/>
    <property type="project" value="UniProtKB-KW"/>
</dbReference>
<dbReference type="AlphaFoldDB" id="A0A545T3I7"/>
<protein>
    <submittedName>
        <fullName evidence="1">Class I SAM-dependent methyltransferase</fullName>
    </submittedName>
</protein>
<dbReference type="GO" id="GO:0032259">
    <property type="term" value="P:methylation"/>
    <property type="evidence" value="ECO:0007669"/>
    <property type="project" value="UniProtKB-KW"/>
</dbReference>
<comment type="caution">
    <text evidence="1">The sequence shown here is derived from an EMBL/GenBank/DDBJ whole genome shotgun (WGS) entry which is preliminary data.</text>
</comment>
<gene>
    <name evidence="1" type="ORF">FKG94_19180</name>
</gene>
<keyword evidence="1" id="KW-0489">Methyltransferase</keyword>
<evidence type="ECO:0000313" key="2">
    <source>
        <dbReference type="Proteomes" id="UP000319732"/>
    </source>
</evidence>
<dbReference type="InterPro" id="IPR029063">
    <property type="entry name" value="SAM-dependent_MTases_sf"/>
</dbReference>
<dbReference type="Pfam" id="PF01135">
    <property type="entry name" value="PCMT"/>
    <property type="match status" value="1"/>
</dbReference>
<name>A0A545T3I7_9GAMM</name>
<keyword evidence="1" id="KW-0808">Transferase</keyword>
<evidence type="ECO:0000313" key="1">
    <source>
        <dbReference type="EMBL" id="TQV71772.1"/>
    </source>
</evidence>
<dbReference type="Proteomes" id="UP000319732">
    <property type="component" value="Unassembled WGS sequence"/>
</dbReference>
<dbReference type="OrthoDB" id="9801692at2"/>
<dbReference type="PIRSF" id="PIRSF031679">
    <property type="entry name" value="Mtase_Alr7345_prd"/>
    <property type="match status" value="1"/>
</dbReference>
<accession>A0A545T3I7</accession>
<dbReference type="Gene3D" id="3.40.50.150">
    <property type="entry name" value="Vaccinia Virus protein VP39"/>
    <property type="match status" value="1"/>
</dbReference>
<organism evidence="1 2">
    <name type="scientific">Exilibacterium tricleocarpae</name>
    <dbReference type="NCBI Taxonomy" id="2591008"/>
    <lineage>
        <taxon>Bacteria</taxon>
        <taxon>Pseudomonadati</taxon>
        <taxon>Pseudomonadota</taxon>
        <taxon>Gammaproteobacteria</taxon>
        <taxon>Cellvibrionales</taxon>
        <taxon>Cellvibrionaceae</taxon>
        <taxon>Exilibacterium</taxon>
    </lineage>
</organism>
<dbReference type="SUPFAM" id="SSF53335">
    <property type="entry name" value="S-adenosyl-L-methionine-dependent methyltransferases"/>
    <property type="match status" value="1"/>
</dbReference>
<keyword evidence="2" id="KW-1185">Reference proteome</keyword>
<dbReference type="EMBL" id="VHSG01000020">
    <property type="protein sequence ID" value="TQV71772.1"/>
    <property type="molecule type" value="Genomic_DNA"/>
</dbReference>
<sequence>MVCQHFPRLPEGGAMRSIRRLFQYGLLFLVGCTENIPNPDDMNRYEKAVYDSDRWRSDRARDEARKPDQVLAFAQLEPGMRVVDLLGGGGYYTEILSHIVGPSGQVYLQNNSLFLRFSTEELEKRLAKDRLPNVVRLDSEFADLKLPEQVDMIFIGLSYHDIYVPRDDPTIMTSREEFFPQLLGALKEGGKLLIIDHAGKPGSGISTTPKLHRIDEHYAKTDIEQAGFTFLGSLDVLRNPNDNYDVNIWNKAVHKNTDRFIYLFEK</sequence>
<proteinExistence type="predicted"/>
<dbReference type="CDD" id="cd02440">
    <property type="entry name" value="AdoMet_MTases"/>
    <property type="match status" value="1"/>
</dbReference>
<reference evidence="1 2" key="1">
    <citation type="submission" date="2019-06" db="EMBL/GenBank/DDBJ databases">
        <title>Whole genome sequence for Cellvibrionaceae sp. R142.</title>
        <authorList>
            <person name="Wang G."/>
        </authorList>
    </citation>
    <scope>NUCLEOTIDE SEQUENCE [LARGE SCALE GENOMIC DNA]</scope>
    <source>
        <strain evidence="1 2">R142</strain>
    </source>
</reference>
<dbReference type="InterPro" id="IPR016980">
    <property type="entry name" value="S-AdoMet-dep_MeTrfase_Alr7345"/>
</dbReference>